<gene>
    <name evidence="1" type="ordered locus">amb3008</name>
</gene>
<dbReference type="KEGG" id="mag:amb3008"/>
<proteinExistence type="predicted"/>
<protein>
    <recommendedName>
        <fullName evidence="3">Chemotaxis signal transduction protein</fullName>
    </recommendedName>
</protein>
<evidence type="ECO:0000313" key="1">
    <source>
        <dbReference type="EMBL" id="BAE51812.1"/>
    </source>
</evidence>
<dbReference type="GO" id="GO:0006935">
    <property type="term" value="P:chemotaxis"/>
    <property type="evidence" value="ECO:0007669"/>
    <property type="project" value="InterPro"/>
</dbReference>
<dbReference type="GO" id="GO:0007165">
    <property type="term" value="P:signal transduction"/>
    <property type="evidence" value="ECO:0007669"/>
    <property type="project" value="InterPro"/>
</dbReference>
<sequence length="120" mass="12594">MKAEASLPVVTFRAAGVRFALPARQVVAMRPLGDAPSAAAAVEDLLGLPREAPPACLLHLRIRDTEMTVQVSGEVAMRQLPATSIHPLPPLVAACSRLKGLSAVALDEAGMIILIEPARL</sequence>
<dbReference type="Proteomes" id="UP000007058">
    <property type="component" value="Chromosome"/>
</dbReference>
<dbReference type="InterPro" id="IPR036061">
    <property type="entry name" value="CheW-like_dom_sf"/>
</dbReference>
<dbReference type="AlphaFoldDB" id="Q2W2W3"/>
<name>Q2W2W3_PARM1</name>
<dbReference type="STRING" id="342108.amb3008"/>
<dbReference type="SUPFAM" id="SSF50341">
    <property type="entry name" value="CheW-like"/>
    <property type="match status" value="1"/>
</dbReference>
<dbReference type="EMBL" id="AP007255">
    <property type="protein sequence ID" value="BAE51812.1"/>
    <property type="molecule type" value="Genomic_DNA"/>
</dbReference>
<evidence type="ECO:0008006" key="3">
    <source>
        <dbReference type="Google" id="ProtNLM"/>
    </source>
</evidence>
<organism evidence="1 2">
    <name type="scientific">Paramagnetospirillum magneticum (strain ATCC 700264 / AMB-1)</name>
    <name type="common">Magnetospirillum magneticum</name>
    <dbReference type="NCBI Taxonomy" id="342108"/>
    <lineage>
        <taxon>Bacteria</taxon>
        <taxon>Pseudomonadati</taxon>
        <taxon>Pseudomonadota</taxon>
        <taxon>Alphaproteobacteria</taxon>
        <taxon>Rhodospirillales</taxon>
        <taxon>Magnetospirillaceae</taxon>
        <taxon>Paramagnetospirillum</taxon>
    </lineage>
</organism>
<accession>Q2W2W3</accession>
<dbReference type="RefSeq" id="WP_011385384.1">
    <property type="nucleotide sequence ID" value="NC_007626.1"/>
</dbReference>
<evidence type="ECO:0000313" key="2">
    <source>
        <dbReference type="Proteomes" id="UP000007058"/>
    </source>
</evidence>
<keyword evidence="2" id="KW-1185">Reference proteome</keyword>
<dbReference type="HOGENOM" id="CLU_2046854_0_0_5"/>
<dbReference type="OrthoDB" id="7359708at2"/>
<reference evidence="1 2" key="1">
    <citation type="journal article" date="2005" name="DNA Res.">
        <title>Complete genome sequence of the facultative anaerobic magnetotactic bacterium Magnetospirillum sp. strain AMB-1.</title>
        <authorList>
            <person name="Matsunaga T."/>
            <person name="Okamura Y."/>
            <person name="Fukuda Y."/>
            <person name="Wahyudi A.T."/>
            <person name="Murase Y."/>
            <person name="Takeyama H."/>
        </authorList>
    </citation>
    <scope>NUCLEOTIDE SEQUENCE [LARGE SCALE GENOMIC DNA]</scope>
    <source>
        <strain evidence="2">ATCC 700264 / AMB-1</strain>
    </source>
</reference>